<evidence type="ECO:0000313" key="2">
    <source>
        <dbReference type="Proteomes" id="UP000286077"/>
    </source>
</evidence>
<dbReference type="Proteomes" id="UP000286077">
    <property type="component" value="Unassembled WGS sequence"/>
</dbReference>
<dbReference type="Pfam" id="PF20347">
    <property type="entry name" value="DUF6642"/>
    <property type="match status" value="1"/>
</dbReference>
<accession>A0AA92U3Y9</accession>
<dbReference type="RefSeq" id="WP_147347202.1">
    <property type="nucleotide sequence ID" value="NZ_QSAQ01000015.1"/>
</dbReference>
<proteinExistence type="predicted"/>
<dbReference type="InterPro" id="IPR046584">
    <property type="entry name" value="DUF6642"/>
</dbReference>
<comment type="caution">
    <text evidence="1">The sequence shown here is derived from an EMBL/GenBank/DDBJ whole genome shotgun (WGS) entry which is preliminary data.</text>
</comment>
<reference evidence="1 2" key="1">
    <citation type="submission" date="2018-08" db="EMBL/GenBank/DDBJ databases">
        <title>A genome reference for cultivated species of the human gut microbiota.</title>
        <authorList>
            <person name="Zou Y."/>
            <person name="Xue W."/>
            <person name="Luo G."/>
        </authorList>
    </citation>
    <scope>NUCLEOTIDE SEQUENCE [LARGE SCALE GENOMIC DNA]</scope>
    <source>
        <strain evidence="1 2">AF11-14</strain>
    </source>
</reference>
<protein>
    <submittedName>
        <fullName evidence="1">Uncharacterized protein</fullName>
    </submittedName>
</protein>
<gene>
    <name evidence="1" type="ORF">DWV60_07090</name>
</gene>
<name>A0AA92U3Y9_9BACT</name>
<dbReference type="EMBL" id="QSAQ01000015">
    <property type="protein sequence ID" value="RGW68305.1"/>
    <property type="molecule type" value="Genomic_DNA"/>
</dbReference>
<sequence>MNKIFCLETEWDQTLHDLKKKSPVLPLLDFLENAIKVDYTFRQVATESDFKYYIEHLHQPSYSAYDTIYLCFHGLEKSICFADKTNLDLIAFAEKDANRGIFEGRNVHFGSCSTLKMNTEEILHFKRLTKARMITGYTEDVDFTSSFIFETWLLNAMWLNSDFAAKRINDLAENEMPYYTKKFGFEAF</sequence>
<evidence type="ECO:0000313" key="1">
    <source>
        <dbReference type="EMBL" id="RGW68305.1"/>
    </source>
</evidence>
<organism evidence="1 2">
    <name type="scientific">Segatella copri</name>
    <dbReference type="NCBI Taxonomy" id="165179"/>
    <lineage>
        <taxon>Bacteria</taxon>
        <taxon>Pseudomonadati</taxon>
        <taxon>Bacteroidota</taxon>
        <taxon>Bacteroidia</taxon>
        <taxon>Bacteroidales</taxon>
        <taxon>Prevotellaceae</taxon>
        <taxon>Segatella</taxon>
    </lineage>
</organism>
<dbReference type="AlphaFoldDB" id="A0AA92U3Y9"/>